<comment type="caution">
    <text evidence="1">The sequence shown here is derived from an EMBL/GenBank/DDBJ whole genome shotgun (WGS) entry which is preliminary data.</text>
</comment>
<accession>A0A0V0XDG5</accession>
<proteinExistence type="predicted"/>
<dbReference type="Proteomes" id="UP000054815">
    <property type="component" value="Unassembled WGS sequence"/>
</dbReference>
<reference evidence="1 2" key="1">
    <citation type="submission" date="2015-01" db="EMBL/GenBank/DDBJ databases">
        <title>Evolution of Trichinella species and genotypes.</title>
        <authorList>
            <person name="Korhonen P.K."/>
            <person name="Edoardo P."/>
            <person name="Giuseppe L.R."/>
            <person name="Gasser R.B."/>
        </authorList>
    </citation>
    <scope>NUCLEOTIDE SEQUENCE [LARGE SCALE GENOMIC DNA]</scope>
    <source>
        <strain evidence="1">ISS141</strain>
    </source>
</reference>
<dbReference type="AlphaFoldDB" id="A0A0V0XDG5"/>
<organism evidence="1 2">
    <name type="scientific">Trichinella pseudospiralis</name>
    <name type="common">Parasitic roundworm</name>
    <dbReference type="NCBI Taxonomy" id="6337"/>
    <lineage>
        <taxon>Eukaryota</taxon>
        <taxon>Metazoa</taxon>
        <taxon>Ecdysozoa</taxon>
        <taxon>Nematoda</taxon>
        <taxon>Enoplea</taxon>
        <taxon>Dorylaimia</taxon>
        <taxon>Trichinellida</taxon>
        <taxon>Trichinellidae</taxon>
        <taxon>Trichinella</taxon>
    </lineage>
</organism>
<sequence length="82" mass="9295">MEMTTISTACDYGSRNLIAGFSCDTFQLFRRSIPMSFHPYRIPLPQTLAISLSCSELPVMKRRSVVCSDATENQMMIALWNL</sequence>
<gene>
    <name evidence="1" type="ORF">T4E_9048</name>
</gene>
<protein>
    <submittedName>
        <fullName evidence="1">Uncharacterized protein</fullName>
    </submittedName>
</protein>
<evidence type="ECO:0000313" key="1">
    <source>
        <dbReference type="EMBL" id="KRX86022.1"/>
    </source>
</evidence>
<evidence type="ECO:0000313" key="2">
    <source>
        <dbReference type="Proteomes" id="UP000054815"/>
    </source>
</evidence>
<dbReference type="EMBL" id="JYDU01000530">
    <property type="protein sequence ID" value="KRX86022.1"/>
    <property type="molecule type" value="Genomic_DNA"/>
</dbReference>
<name>A0A0V0XDG5_TRIPS</name>